<proteinExistence type="predicted"/>
<name>A0A9D4GCJ6_DREPO</name>
<evidence type="ECO:0000256" key="1">
    <source>
        <dbReference type="SAM" id="Coils"/>
    </source>
</evidence>
<protein>
    <submittedName>
        <fullName evidence="3">Uncharacterized protein</fullName>
    </submittedName>
</protein>
<feature type="signal peptide" evidence="2">
    <location>
        <begin position="1"/>
        <end position="20"/>
    </location>
</feature>
<evidence type="ECO:0000313" key="4">
    <source>
        <dbReference type="Proteomes" id="UP000828390"/>
    </source>
</evidence>
<sequence>MKNELKVVLYVLNLAVTSLAAEPACPVCSRYNYEEMLLERVIRNELALENTLKDIKETNTKVVDALRKLQDENDKVNIAIEAMERKQIVMEAALSDSIKTALTNVSESLTHMLTESSQAIKEMEGRVDRIKGNLEMHACNILYIIRQFRVTLLHYFVGQCTFCSAIYPNYCNFVSDICYK</sequence>
<reference evidence="3" key="2">
    <citation type="submission" date="2020-11" db="EMBL/GenBank/DDBJ databases">
        <authorList>
            <person name="McCartney M.A."/>
            <person name="Auch B."/>
            <person name="Kono T."/>
            <person name="Mallez S."/>
            <person name="Becker A."/>
            <person name="Gohl D.M."/>
            <person name="Silverstein K.A.T."/>
            <person name="Koren S."/>
            <person name="Bechman K.B."/>
            <person name="Herman A."/>
            <person name="Abrahante J.E."/>
            <person name="Garbe J."/>
        </authorList>
    </citation>
    <scope>NUCLEOTIDE SEQUENCE</scope>
    <source>
        <strain evidence="3">Duluth1</strain>
        <tissue evidence="3">Whole animal</tissue>
    </source>
</reference>
<keyword evidence="2" id="KW-0732">Signal</keyword>
<reference evidence="3" key="1">
    <citation type="journal article" date="2019" name="bioRxiv">
        <title>The Genome of the Zebra Mussel, Dreissena polymorpha: A Resource for Invasive Species Research.</title>
        <authorList>
            <person name="McCartney M.A."/>
            <person name="Auch B."/>
            <person name="Kono T."/>
            <person name="Mallez S."/>
            <person name="Zhang Y."/>
            <person name="Obille A."/>
            <person name="Becker A."/>
            <person name="Abrahante J.E."/>
            <person name="Garbe J."/>
            <person name="Badalamenti J.P."/>
            <person name="Herman A."/>
            <person name="Mangelson H."/>
            <person name="Liachko I."/>
            <person name="Sullivan S."/>
            <person name="Sone E.D."/>
            <person name="Koren S."/>
            <person name="Silverstein K.A.T."/>
            <person name="Beckman K.B."/>
            <person name="Gohl D.M."/>
        </authorList>
    </citation>
    <scope>NUCLEOTIDE SEQUENCE</scope>
    <source>
        <strain evidence="3">Duluth1</strain>
        <tissue evidence="3">Whole animal</tissue>
    </source>
</reference>
<evidence type="ECO:0000313" key="3">
    <source>
        <dbReference type="EMBL" id="KAH3812936.1"/>
    </source>
</evidence>
<keyword evidence="1" id="KW-0175">Coiled coil</keyword>
<comment type="caution">
    <text evidence="3">The sequence shown here is derived from an EMBL/GenBank/DDBJ whole genome shotgun (WGS) entry which is preliminary data.</text>
</comment>
<evidence type="ECO:0000256" key="2">
    <source>
        <dbReference type="SAM" id="SignalP"/>
    </source>
</evidence>
<feature type="chain" id="PRO_5039389601" evidence="2">
    <location>
        <begin position="21"/>
        <end position="180"/>
    </location>
</feature>
<dbReference type="AlphaFoldDB" id="A0A9D4GCJ6"/>
<dbReference type="Proteomes" id="UP000828390">
    <property type="component" value="Unassembled WGS sequence"/>
</dbReference>
<accession>A0A9D4GCJ6</accession>
<organism evidence="3 4">
    <name type="scientific">Dreissena polymorpha</name>
    <name type="common">Zebra mussel</name>
    <name type="synonym">Mytilus polymorpha</name>
    <dbReference type="NCBI Taxonomy" id="45954"/>
    <lineage>
        <taxon>Eukaryota</taxon>
        <taxon>Metazoa</taxon>
        <taxon>Spiralia</taxon>
        <taxon>Lophotrochozoa</taxon>
        <taxon>Mollusca</taxon>
        <taxon>Bivalvia</taxon>
        <taxon>Autobranchia</taxon>
        <taxon>Heteroconchia</taxon>
        <taxon>Euheterodonta</taxon>
        <taxon>Imparidentia</taxon>
        <taxon>Neoheterodontei</taxon>
        <taxon>Myida</taxon>
        <taxon>Dreissenoidea</taxon>
        <taxon>Dreissenidae</taxon>
        <taxon>Dreissena</taxon>
    </lineage>
</organism>
<keyword evidence="4" id="KW-1185">Reference proteome</keyword>
<feature type="coiled-coil region" evidence="1">
    <location>
        <begin position="38"/>
        <end position="86"/>
    </location>
</feature>
<gene>
    <name evidence="3" type="ORF">DPMN_141379</name>
</gene>
<dbReference type="EMBL" id="JAIWYP010000006">
    <property type="protein sequence ID" value="KAH3812936.1"/>
    <property type="molecule type" value="Genomic_DNA"/>
</dbReference>